<feature type="transmembrane region" description="Helical" evidence="1">
    <location>
        <begin position="259"/>
        <end position="277"/>
    </location>
</feature>
<keyword evidence="1" id="KW-1133">Transmembrane helix</keyword>
<protein>
    <recommendedName>
        <fullName evidence="4">Cell division transport system permease protein</fullName>
    </recommendedName>
</protein>
<sequence length="289" mass="29959">MMAWLLPPPAMRRLLPDQRRRPAPWIVGLMTFVSLVVGAAGASVLGAVVELRDEAAGRWSLQVTGTSAEAARAEQLLRAASQVSAVERVPDKELRQTLRQWLGPAADTLDLPLPALADVTLRPGADGAALAARLERQVASARLTPYAAELKPLLATLGSLAILAIGLLVVLAIALAAAVTLAARATLDANRATLDVLHGIGATDRQLLGLVQRRIALDALMGSVAGALAAVVVVALALLPARGLLPGWQASAPLGLGELVLLVLLPLAQALLATLVARRALQHALAEVP</sequence>
<feature type="transmembrane region" description="Helical" evidence="1">
    <location>
        <begin position="215"/>
        <end position="239"/>
    </location>
</feature>
<reference evidence="3" key="1">
    <citation type="journal article" date="2019" name="Int. J. Syst. Evol. Microbiol.">
        <title>The Global Catalogue of Microorganisms (GCM) 10K type strain sequencing project: providing services to taxonomists for standard genome sequencing and annotation.</title>
        <authorList>
            <consortium name="The Broad Institute Genomics Platform"/>
            <consortium name="The Broad Institute Genome Sequencing Center for Infectious Disease"/>
            <person name="Wu L."/>
            <person name="Ma J."/>
        </authorList>
    </citation>
    <scope>NUCLEOTIDE SEQUENCE [LARGE SCALE GENOMIC DNA]</scope>
    <source>
        <strain evidence="3">NBRC 102146</strain>
    </source>
</reference>
<proteinExistence type="predicted"/>
<evidence type="ECO:0000313" key="2">
    <source>
        <dbReference type="EMBL" id="GLR46804.1"/>
    </source>
</evidence>
<evidence type="ECO:0000313" key="3">
    <source>
        <dbReference type="Proteomes" id="UP001156703"/>
    </source>
</evidence>
<feature type="transmembrane region" description="Helical" evidence="1">
    <location>
        <begin position="160"/>
        <end position="183"/>
    </location>
</feature>
<dbReference type="Proteomes" id="UP001156703">
    <property type="component" value="Unassembled WGS sequence"/>
</dbReference>
<dbReference type="EMBL" id="BSOO01000003">
    <property type="protein sequence ID" value="GLR46804.1"/>
    <property type="molecule type" value="Genomic_DNA"/>
</dbReference>
<comment type="caution">
    <text evidence="2">The sequence shown here is derived from an EMBL/GenBank/DDBJ whole genome shotgun (WGS) entry which is preliminary data.</text>
</comment>
<keyword evidence="3" id="KW-1185">Reference proteome</keyword>
<gene>
    <name evidence="2" type="ORF">GCM10007925_05150</name>
</gene>
<keyword evidence="1" id="KW-0812">Transmembrane</keyword>
<evidence type="ECO:0008006" key="4">
    <source>
        <dbReference type="Google" id="ProtNLM"/>
    </source>
</evidence>
<keyword evidence="1" id="KW-0472">Membrane</keyword>
<evidence type="ECO:0000256" key="1">
    <source>
        <dbReference type="SAM" id="Phobius"/>
    </source>
</evidence>
<accession>A0ABQ5Z4C8</accession>
<organism evidence="2 3">
    <name type="scientific">Sphingomonas astaxanthinifaciens DSM 22298</name>
    <dbReference type="NCBI Taxonomy" id="1123267"/>
    <lineage>
        <taxon>Bacteria</taxon>
        <taxon>Pseudomonadati</taxon>
        <taxon>Pseudomonadota</taxon>
        <taxon>Alphaproteobacteria</taxon>
        <taxon>Sphingomonadales</taxon>
        <taxon>Sphingomonadaceae</taxon>
        <taxon>Sphingomonas</taxon>
    </lineage>
</organism>
<name>A0ABQ5Z4C8_9SPHN</name>